<accession>A0ABW2L050</accession>
<name>A0ABW2L050_9PROT</name>
<comment type="caution">
    <text evidence="2">The sequence shown here is derived from an EMBL/GenBank/DDBJ whole genome shotgun (WGS) entry which is preliminary data.</text>
</comment>
<dbReference type="SUPFAM" id="SSF141868">
    <property type="entry name" value="EAL domain-like"/>
    <property type="match status" value="1"/>
</dbReference>
<dbReference type="RefSeq" id="WP_377360620.1">
    <property type="nucleotide sequence ID" value="NZ_JBHTCM010000026.1"/>
</dbReference>
<evidence type="ECO:0000256" key="1">
    <source>
        <dbReference type="SAM" id="MobiDB-lite"/>
    </source>
</evidence>
<dbReference type="EMBL" id="JBHTCM010000026">
    <property type="protein sequence ID" value="MFC7335079.1"/>
    <property type="molecule type" value="Genomic_DNA"/>
</dbReference>
<feature type="region of interest" description="Disordered" evidence="1">
    <location>
        <begin position="364"/>
        <end position="390"/>
    </location>
</feature>
<evidence type="ECO:0000313" key="3">
    <source>
        <dbReference type="Proteomes" id="UP001596456"/>
    </source>
</evidence>
<proteinExistence type="predicted"/>
<reference evidence="3" key="1">
    <citation type="journal article" date="2019" name="Int. J. Syst. Evol. Microbiol.">
        <title>The Global Catalogue of Microorganisms (GCM) 10K type strain sequencing project: providing services to taxonomists for standard genome sequencing and annotation.</title>
        <authorList>
            <consortium name="The Broad Institute Genomics Platform"/>
            <consortium name="The Broad Institute Genome Sequencing Center for Infectious Disease"/>
            <person name="Wu L."/>
            <person name="Ma J."/>
        </authorList>
    </citation>
    <scope>NUCLEOTIDE SEQUENCE [LARGE SCALE GENOMIC DNA]</scope>
    <source>
        <strain evidence="3">CGMCC 1.16275</strain>
    </source>
</reference>
<evidence type="ECO:0000313" key="2">
    <source>
        <dbReference type="EMBL" id="MFC7335079.1"/>
    </source>
</evidence>
<organism evidence="2 3">
    <name type="scientific">Rhodocista pekingensis</name>
    <dbReference type="NCBI Taxonomy" id="201185"/>
    <lineage>
        <taxon>Bacteria</taxon>
        <taxon>Pseudomonadati</taxon>
        <taxon>Pseudomonadota</taxon>
        <taxon>Alphaproteobacteria</taxon>
        <taxon>Rhodospirillales</taxon>
        <taxon>Azospirillaceae</taxon>
        <taxon>Rhodocista</taxon>
    </lineage>
</organism>
<protein>
    <recommendedName>
        <fullName evidence="4">EAL domain-containing protein</fullName>
    </recommendedName>
</protein>
<sequence length="390" mass="43532">MRGGLTGTADLLRQVQSGQAGGVAVALDLWEVPHAENPLFRRAVMELVDRFAGRFTPEIVDTGPYSQVFLFHGTSPDPFIEKLHAVASDFAGQHLTAPRFTVFHLPADTARFVAHLRRLLPAADDPRPSALTPAEAQRLAAIHRLGAYEQVLSRADIAAVVRESPVWRHDADGAWSLLFSEVTVALDSLERAIGVPLRHDPWLLQQISPILDRRIIRHFQTEPTRLQSPHSINLLAGTVVEPVFQEFMRGLSFDQRVNLIIELPITDPDLTRERLEEAVDVLRLWDCRIAFDHLSLRNTDPGFLPLAAADYLKVDMRGLDQATGAWEPRIPDWMLQFGLERLIALCPDSSCETALSRTLGFRLVERRTRPPPDDPPAGRPRGRSDGPVTP</sequence>
<evidence type="ECO:0008006" key="4">
    <source>
        <dbReference type="Google" id="ProtNLM"/>
    </source>
</evidence>
<dbReference type="Proteomes" id="UP001596456">
    <property type="component" value="Unassembled WGS sequence"/>
</dbReference>
<dbReference type="InterPro" id="IPR035919">
    <property type="entry name" value="EAL_sf"/>
</dbReference>
<keyword evidence="3" id="KW-1185">Reference proteome</keyword>
<gene>
    <name evidence="2" type="ORF">ACFQPS_18070</name>
</gene>